<comment type="caution">
    <text evidence="2">The sequence shown here is derived from an EMBL/GenBank/DDBJ whole genome shotgun (WGS) entry which is preliminary data.</text>
</comment>
<sequence>MGEIGFTTMTDERYAEGVLDLMWGLHDEDGSAGVDAGRFPATIRHVLDHPERGRVVLFLDGEALVGYALLIPYWSNEFGGPLVFVDELYVAPAARGVGLGRRFLERLAVERPFDAVAALLEVGRSNARARRLYESLGFRERSYATMALRFEPPGDG</sequence>
<keyword evidence="3" id="KW-1185">Reference proteome</keyword>
<dbReference type="PROSITE" id="PS51186">
    <property type="entry name" value="GNAT"/>
    <property type="match status" value="1"/>
</dbReference>
<dbReference type="InterPro" id="IPR000182">
    <property type="entry name" value="GNAT_dom"/>
</dbReference>
<dbReference type="CDD" id="cd04301">
    <property type="entry name" value="NAT_SF"/>
    <property type="match status" value="1"/>
</dbReference>
<dbReference type="SUPFAM" id="SSF55729">
    <property type="entry name" value="Acyl-CoA N-acyltransferases (Nat)"/>
    <property type="match status" value="1"/>
</dbReference>
<name>A0ABT6FC51_9BACT</name>
<reference evidence="2 3" key="1">
    <citation type="submission" date="2023-03" db="EMBL/GenBank/DDBJ databases">
        <title>Paludisphaera mucosa sp. nov. a novel planctomycete from northern fen.</title>
        <authorList>
            <person name="Ivanova A."/>
        </authorList>
    </citation>
    <scope>NUCLEOTIDE SEQUENCE [LARGE SCALE GENOMIC DNA]</scope>
    <source>
        <strain evidence="2 3">Pla2</strain>
    </source>
</reference>
<organism evidence="2 3">
    <name type="scientific">Paludisphaera mucosa</name>
    <dbReference type="NCBI Taxonomy" id="3030827"/>
    <lineage>
        <taxon>Bacteria</taxon>
        <taxon>Pseudomonadati</taxon>
        <taxon>Planctomycetota</taxon>
        <taxon>Planctomycetia</taxon>
        <taxon>Isosphaerales</taxon>
        <taxon>Isosphaeraceae</taxon>
        <taxon>Paludisphaera</taxon>
    </lineage>
</organism>
<dbReference type="Proteomes" id="UP001216907">
    <property type="component" value="Unassembled WGS sequence"/>
</dbReference>
<feature type="domain" description="N-acetyltransferase" evidence="1">
    <location>
        <begin position="9"/>
        <end position="151"/>
    </location>
</feature>
<dbReference type="InterPro" id="IPR016181">
    <property type="entry name" value="Acyl_CoA_acyltransferase"/>
</dbReference>
<dbReference type="RefSeq" id="WP_277861470.1">
    <property type="nucleotide sequence ID" value="NZ_JARRAG010000002.1"/>
</dbReference>
<accession>A0ABT6FC51</accession>
<evidence type="ECO:0000313" key="2">
    <source>
        <dbReference type="EMBL" id="MDG3005121.1"/>
    </source>
</evidence>
<evidence type="ECO:0000313" key="3">
    <source>
        <dbReference type="Proteomes" id="UP001216907"/>
    </source>
</evidence>
<gene>
    <name evidence="2" type="ORF">PZE19_15135</name>
</gene>
<proteinExistence type="predicted"/>
<dbReference type="Gene3D" id="3.40.630.30">
    <property type="match status" value="1"/>
</dbReference>
<dbReference type="Pfam" id="PF00583">
    <property type="entry name" value="Acetyltransf_1"/>
    <property type="match status" value="1"/>
</dbReference>
<protein>
    <submittedName>
        <fullName evidence="2">GNAT family N-acetyltransferase</fullName>
    </submittedName>
</protein>
<dbReference type="EMBL" id="JARRAG010000002">
    <property type="protein sequence ID" value="MDG3005121.1"/>
    <property type="molecule type" value="Genomic_DNA"/>
</dbReference>
<evidence type="ECO:0000259" key="1">
    <source>
        <dbReference type="PROSITE" id="PS51186"/>
    </source>
</evidence>